<feature type="region of interest" description="Disordered" evidence="5">
    <location>
        <begin position="1"/>
        <end position="35"/>
    </location>
</feature>
<gene>
    <name evidence="7" type="ORF">GRFL_3277</name>
</gene>
<evidence type="ECO:0000256" key="6">
    <source>
        <dbReference type="SAM" id="Phobius"/>
    </source>
</evidence>
<dbReference type="InterPro" id="IPR000292">
    <property type="entry name" value="For/NO2_transpt"/>
</dbReference>
<feature type="transmembrane region" description="Helical" evidence="6">
    <location>
        <begin position="185"/>
        <end position="205"/>
    </location>
</feature>
<dbReference type="EMBL" id="CP016359">
    <property type="protein sequence ID" value="APU70001.1"/>
    <property type="molecule type" value="Genomic_DNA"/>
</dbReference>
<feature type="transmembrane region" description="Helical" evidence="6">
    <location>
        <begin position="217"/>
        <end position="236"/>
    </location>
</feature>
<reference evidence="7 8" key="1">
    <citation type="submission" date="2016-07" db="EMBL/GenBank/DDBJ databases">
        <title>Multi-omics approach to identify versatile polysaccharide utilization systems of a marine flavobacterium Gramella flava.</title>
        <authorList>
            <person name="Tang K."/>
        </authorList>
    </citation>
    <scope>NUCLEOTIDE SEQUENCE [LARGE SCALE GENOMIC DNA]</scope>
    <source>
        <strain evidence="7 8">JLT2011</strain>
    </source>
</reference>
<evidence type="ECO:0000256" key="4">
    <source>
        <dbReference type="ARBA" id="ARBA00023136"/>
    </source>
</evidence>
<feature type="transmembrane region" description="Helical" evidence="6">
    <location>
        <begin position="136"/>
        <end position="161"/>
    </location>
</feature>
<keyword evidence="3 6" id="KW-1133">Transmembrane helix</keyword>
<feature type="transmembrane region" description="Helical" evidence="6">
    <location>
        <begin position="95"/>
        <end position="115"/>
    </location>
</feature>
<keyword evidence="8" id="KW-1185">Reference proteome</keyword>
<keyword evidence="2 6" id="KW-0812">Transmembrane</keyword>
<dbReference type="Pfam" id="PF01226">
    <property type="entry name" value="Form_Nir_trans"/>
    <property type="match status" value="1"/>
</dbReference>
<name>A0A1L7I8R7_9FLAO</name>
<dbReference type="AlphaFoldDB" id="A0A1L7I8R7"/>
<evidence type="ECO:0000256" key="3">
    <source>
        <dbReference type="ARBA" id="ARBA00022989"/>
    </source>
</evidence>
<dbReference type="Gene3D" id="1.20.1080.10">
    <property type="entry name" value="Glycerol uptake facilitator protein"/>
    <property type="match status" value="1"/>
</dbReference>
<comment type="subcellular location">
    <subcellularLocation>
        <location evidence="1">Membrane</location>
        <topology evidence="1">Multi-pass membrane protein</topology>
    </subcellularLocation>
</comment>
<sequence length="290" mass="32215">MNKNNEEEEKKKKQEKVDQEIDGSDQQQDGTKTKSHGEILKQQIIEGCETYDRSWSSILLSSFTAGLEIGFSFLMLATLHHFASGYFAEEVVFKLMAFVYPLGFILVIMGQSILFTEQTSLLTLPVLSNKRSLGSLFRIWGLVILGNLVGGLLIALTLVWVGPKLAIFTELDIEKIGLHMVEYEVFTILVSAILAGWLMGLLSWLVTSSKETVGEIIVIYLITALMGFTGLHHSIIGNIEIFSAMLVSPEITILEYIQTLVVILAGNAIGAVFFVALLKYRAFVFNVKMP</sequence>
<dbReference type="KEGG" id="gfl:GRFL_3277"/>
<dbReference type="RefSeq" id="WP_083645579.1">
    <property type="nucleotide sequence ID" value="NZ_AMRU01000004.1"/>
</dbReference>
<dbReference type="STRING" id="1229726.GRFL_3277"/>
<keyword evidence="4 6" id="KW-0472">Membrane</keyword>
<evidence type="ECO:0000313" key="8">
    <source>
        <dbReference type="Proteomes" id="UP000186230"/>
    </source>
</evidence>
<evidence type="ECO:0000313" key="7">
    <source>
        <dbReference type="EMBL" id="APU70001.1"/>
    </source>
</evidence>
<feature type="compositionally biased region" description="Basic and acidic residues" evidence="5">
    <location>
        <begin position="1"/>
        <end position="19"/>
    </location>
</feature>
<feature type="transmembrane region" description="Helical" evidence="6">
    <location>
        <begin position="58"/>
        <end position="83"/>
    </location>
</feature>
<accession>A0A1L7I8R7</accession>
<dbReference type="GO" id="GO:0005886">
    <property type="term" value="C:plasma membrane"/>
    <property type="evidence" value="ECO:0007669"/>
    <property type="project" value="TreeGrafter"/>
</dbReference>
<dbReference type="PANTHER" id="PTHR30520:SF2">
    <property type="entry name" value="INNER MEMBRANE PROTEIN YFDC"/>
    <property type="match status" value="1"/>
</dbReference>
<feature type="transmembrane region" description="Helical" evidence="6">
    <location>
        <begin position="256"/>
        <end position="278"/>
    </location>
</feature>
<evidence type="ECO:0000256" key="5">
    <source>
        <dbReference type="SAM" id="MobiDB-lite"/>
    </source>
</evidence>
<protein>
    <submittedName>
        <fullName evidence="7">Formate/nitrite transporter family</fullName>
    </submittedName>
</protein>
<evidence type="ECO:0000256" key="2">
    <source>
        <dbReference type="ARBA" id="ARBA00022692"/>
    </source>
</evidence>
<organism evidence="7 8">
    <name type="scientific">Christiangramia flava JLT2011</name>
    <dbReference type="NCBI Taxonomy" id="1229726"/>
    <lineage>
        <taxon>Bacteria</taxon>
        <taxon>Pseudomonadati</taxon>
        <taxon>Bacteroidota</taxon>
        <taxon>Flavobacteriia</taxon>
        <taxon>Flavobacteriales</taxon>
        <taxon>Flavobacteriaceae</taxon>
        <taxon>Christiangramia</taxon>
    </lineage>
</organism>
<dbReference type="Proteomes" id="UP000186230">
    <property type="component" value="Chromosome"/>
</dbReference>
<dbReference type="PANTHER" id="PTHR30520">
    <property type="entry name" value="FORMATE TRANSPORTER-RELATED"/>
    <property type="match status" value="1"/>
</dbReference>
<dbReference type="GO" id="GO:0015499">
    <property type="term" value="F:formate transmembrane transporter activity"/>
    <property type="evidence" value="ECO:0007669"/>
    <property type="project" value="TreeGrafter"/>
</dbReference>
<dbReference type="OrthoDB" id="261587at2"/>
<proteinExistence type="predicted"/>
<evidence type="ECO:0000256" key="1">
    <source>
        <dbReference type="ARBA" id="ARBA00004141"/>
    </source>
</evidence>
<dbReference type="InterPro" id="IPR023271">
    <property type="entry name" value="Aquaporin-like"/>
</dbReference>